<evidence type="ECO:0000313" key="3">
    <source>
        <dbReference type="Proteomes" id="UP001172457"/>
    </source>
</evidence>
<sequence length="602" mass="67847">MERGLRQGDPLAPFLFLVVAECLHLLVEEAVARGLLKELKWCFFAVSGLKVNLSKSKVYGIGVKEEEVKSWASSVGCGAGKLPLIYLGLPVGASMRSCSNWLPVVKKMKKKLAGWKAKLFSFGGRLTLTKSVLGSLSLYYFSLFRAPVSVLNLLERLRKSFFWGGGGGGSRDLGDRTRGCHWVKWSKVLGSFEFGGLNVGSLKESNWSLLCKWWWRFRVEEGALWVKVIKSIFGEDGGLVKIDRSTGGGGASVWGNIVKVGLEVDKLEIPFTNSVGKVIGDEVNENTSIAGRGEFEGEEWRWRWGWRRDPRGREIGELEGLMKELEGFCPKTCVSDRVVWNLDPSGEFSVKALRRLLEVVDRRGSGVSNIPTMWLKEIPKKVCLFMWRVRLGRMPVRVELVVRGHLAIARLLVWRRQTLKSTLIFNSVESGGARFGISRSPNSYCVDFVHFSRESESVEHALFGCGEVKGLWKLIGEWWNVNVNGCNSLSDLCSLGNQEGVGLKSFEWVNRRNKEITVDWRTWLLDPFDTSDFVSFLPLLQMDFREVELFQILLLGQIIVKYSCSCCSMRERVEHMYRFGREGQFCKGWDSVAVSATVSSLV</sequence>
<dbReference type="Proteomes" id="UP001172457">
    <property type="component" value="Chromosome 3"/>
</dbReference>
<dbReference type="PANTHER" id="PTHR33116:SF77">
    <property type="entry name" value="RNA-DIRECTED DNA POLYMERASE"/>
    <property type="match status" value="1"/>
</dbReference>
<keyword evidence="3" id="KW-1185">Reference proteome</keyword>
<dbReference type="PANTHER" id="PTHR33116">
    <property type="entry name" value="REVERSE TRANSCRIPTASE ZINC-BINDING DOMAIN-CONTAINING PROTEIN-RELATED-RELATED"/>
    <property type="match status" value="1"/>
</dbReference>
<reference evidence="2" key="1">
    <citation type="submission" date="2023-03" db="EMBL/GenBank/DDBJ databases">
        <title>Chromosome-scale reference genome and RAD-based genetic map of yellow starthistle (Centaurea solstitialis) reveal putative structural variation and QTLs associated with invader traits.</title>
        <authorList>
            <person name="Reatini B."/>
            <person name="Cang F.A."/>
            <person name="Jiang Q."/>
            <person name="Mckibben M.T.W."/>
            <person name="Barker M.S."/>
            <person name="Rieseberg L.H."/>
            <person name="Dlugosch K.M."/>
        </authorList>
    </citation>
    <scope>NUCLEOTIDE SEQUENCE</scope>
    <source>
        <strain evidence="2">CAN-66</strain>
        <tissue evidence="2">Leaf</tissue>
    </source>
</reference>
<dbReference type="AlphaFoldDB" id="A0AA38TQS6"/>
<evidence type="ECO:0000313" key="2">
    <source>
        <dbReference type="EMBL" id="KAJ9555882.1"/>
    </source>
</evidence>
<feature type="signal peptide" evidence="1">
    <location>
        <begin position="1"/>
        <end position="32"/>
    </location>
</feature>
<evidence type="ECO:0008006" key="4">
    <source>
        <dbReference type="Google" id="ProtNLM"/>
    </source>
</evidence>
<feature type="chain" id="PRO_5041242176" description="Reverse transcriptase zinc-binding domain-containing protein" evidence="1">
    <location>
        <begin position="33"/>
        <end position="602"/>
    </location>
</feature>
<accession>A0AA38TQS6</accession>
<name>A0AA38TQS6_9ASTR</name>
<evidence type="ECO:0000256" key="1">
    <source>
        <dbReference type="SAM" id="SignalP"/>
    </source>
</evidence>
<proteinExistence type="predicted"/>
<organism evidence="2 3">
    <name type="scientific">Centaurea solstitialis</name>
    <name type="common">yellow star-thistle</name>
    <dbReference type="NCBI Taxonomy" id="347529"/>
    <lineage>
        <taxon>Eukaryota</taxon>
        <taxon>Viridiplantae</taxon>
        <taxon>Streptophyta</taxon>
        <taxon>Embryophyta</taxon>
        <taxon>Tracheophyta</taxon>
        <taxon>Spermatophyta</taxon>
        <taxon>Magnoliopsida</taxon>
        <taxon>eudicotyledons</taxon>
        <taxon>Gunneridae</taxon>
        <taxon>Pentapetalae</taxon>
        <taxon>asterids</taxon>
        <taxon>campanulids</taxon>
        <taxon>Asterales</taxon>
        <taxon>Asteraceae</taxon>
        <taxon>Carduoideae</taxon>
        <taxon>Cardueae</taxon>
        <taxon>Centaureinae</taxon>
        <taxon>Centaurea</taxon>
    </lineage>
</organism>
<dbReference type="EMBL" id="JARYMX010000003">
    <property type="protein sequence ID" value="KAJ9555882.1"/>
    <property type="molecule type" value="Genomic_DNA"/>
</dbReference>
<protein>
    <recommendedName>
        <fullName evidence="4">Reverse transcriptase zinc-binding domain-containing protein</fullName>
    </recommendedName>
</protein>
<comment type="caution">
    <text evidence="2">The sequence shown here is derived from an EMBL/GenBank/DDBJ whole genome shotgun (WGS) entry which is preliminary data.</text>
</comment>
<gene>
    <name evidence="2" type="ORF">OSB04_010496</name>
</gene>
<keyword evidence="1" id="KW-0732">Signal</keyword>